<reference evidence="2" key="1">
    <citation type="submission" date="2022-10" db="EMBL/GenBank/DDBJ databases">
        <title>Catenovulum adriacola sp. nov. isolated in the Harbour of Susak.</title>
        <authorList>
            <person name="Schoch T."/>
            <person name="Reich S.J."/>
            <person name="Stoeferle S."/>
            <person name="Flaiz M."/>
            <person name="Kazda M."/>
            <person name="Riedel C.U."/>
            <person name="Duerre P."/>
        </authorList>
    </citation>
    <scope>NUCLEOTIDE SEQUENCE</scope>
    <source>
        <strain evidence="2">TS8</strain>
    </source>
</reference>
<dbReference type="RefSeq" id="WP_268073570.1">
    <property type="nucleotide sequence ID" value="NZ_CP109965.1"/>
</dbReference>
<organism evidence="2 3">
    <name type="scientific">Catenovulum adriaticum</name>
    <dbReference type="NCBI Taxonomy" id="2984846"/>
    <lineage>
        <taxon>Bacteria</taxon>
        <taxon>Pseudomonadati</taxon>
        <taxon>Pseudomonadota</taxon>
        <taxon>Gammaproteobacteria</taxon>
        <taxon>Alteromonadales</taxon>
        <taxon>Alteromonadaceae</taxon>
        <taxon>Catenovulum</taxon>
    </lineage>
</organism>
<dbReference type="EMBL" id="CP109965">
    <property type="protein sequence ID" value="WAJ69355.1"/>
    <property type="molecule type" value="Genomic_DNA"/>
</dbReference>
<gene>
    <name evidence="2" type="ORF">OLW01_09170</name>
</gene>
<evidence type="ECO:0000313" key="2">
    <source>
        <dbReference type="EMBL" id="WAJ69355.1"/>
    </source>
</evidence>
<evidence type="ECO:0000313" key="3">
    <source>
        <dbReference type="Proteomes" id="UP001163726"/>
    </source>
</evidence>
<name>A0ABY7ALL3_9ALTE</name>
<protein>
    <submittedName>
        <fullName evidence="2">DUF3010 family protein</fullName>
    </submittedName>
</protein>
<dbReference type="InterPro" id="IPR021378">
    <property type="entry name" value="DUF3010"/>
</dbReference>
<accession>A0ABY7ALL3</accession>
<evidence type="ECO:0000256" key="1">
    <source>
        <dbReference type="SAM" id="Coils"/>
    </source>
</evidence>
<keyword evidence="3" id="KW-1185">Reference proteome</keyword>
<keyword evidence="1" id="KW-0175">Coiled coil</keyword>
<proteinExistence type="predicted"/>
<dbReference type="Proteomes" id="UP001163726">
    <property type="component" value="Chromosome"/>
</dbReference>
<sequence length="150" mass="16732">MKACGVELKGSEAIICILTLDQGLFGVPDCRTQKFVLTGAGQQDTLDFQFAFKKLMEDYQVEQVVIKERPTRGKFSGSAAGFKMEAAIQLIESLEVNLQNNSEEKASIKRNPLPVDFKSTGLKMFQQNAFTTAYAYLNIQYYGLAENDPE</sequence>
<feature type="coiled-coil region" evidence="1">
    <location>
        <begin position="84"/>
        <end position="111"/>
    </location>
</feature>
<dbReference type="Pfam" id="PF11215">
    <property type="entry name" value="DUF3010"/>
    <property type="match status" value="1"/>
</dbReference>